<evidence type="ECO:0000256" key="1">
    <source>
        <dbReference type="ARBA" id="ARBA00004123"/>
    </source>
</evidence>
<organism evidence="9 10">
    <name type="scientific">Tieghemostelium lacteum</name>
    <name type="common">Slime mold</name>
    <name type="synonym">Dictyostelium lacteum</name>
    <dbReference type="NCBI Taxonomy" id="361077"/>
    <lineage>
        <taxon>Eukaryota</taxon>
        <taxon>Amoebozoa</taxon>
        <taxon>Evosea</taxon>
        <taxon>Eumycetozoa</taxon>
        <taxon>Dictyostelia</taxon>
        <taxon>Dictyosteliales</taxon>
        <taxon>Raperosteliaceae</taxon>
        <taxon>Tieghemostelium</taxon>
    </lineage>
</organism>
<dbReference type="GO" id="GO:0006974">
    <property type="term" value="P:DNA damage response"/>
    <property type="evidence" value="ECO:0007669"/>
    <property type="project" value="UniProtKB-KW"/>
</dbReference>
<proteinExistence type="inferred from homology"/>
<gene>
    <name evidence="9" type="ORF">DLAC_07095</name>
</gene>
<evidence type="ECO:0000256" key="4">
    <source>
        <dbReference type="ARBA" id="ARBA00023242"/>
    </source>
</evidence>
<evidence type="ECO:0000256" key="2">
    <source>
        <dbReference type="ARBA" id="ARBA00006075"/>
    </source>
</evidence>
<feature type="compositionally biased region" description="Polar residues" evidence="7">
    <location>
        <begin position="294"/>
        <end position="321"/>
    </location>
</feature>
<evidence type="ECO:0000259" key="8">
    <source>
        <dbReference type="Pfam" id="PF07962"/>
    </source>
</evidence>
<dbReference type="GO" id="GO:0043111">
    <property type="term" value="P:replication fork arrest"/>
    <property type="evidence" value="ECO:0007669"/>
    <property type="project" value="TreeGrafter"/>
</dbReference>
<keyword evidence="9" id="KW-0418">Kinase</keyword>
<comment type="caution">
    <text evidence="9">The sequence shown here is derived from an EMBL/GenBank/DDBJ whole genome shotgun (WGS) entry which is preliminary data.</text>
</comment>
<evidence type="ECO:0000256" key="5">
    <source>
        <dbReference type="ARBA" id="ARBA00023306"/>
    </source>
</evidence>
<comment type="similarity">
    <text evidence="2 6">Belongs to the CSM3 family.</text>
</comment>
<keyword evidence="3 6" id="KW-0227">DNA damage</keyword>
<dbReference type="GO" id="GO:0031298">
    <property type="term" value="C:replication fork protection complex"/>
    <property type="evidence" value="ECO:0007669"/>
    <property type="project" value="TreeGrafter"/>
</dbReference>
<evidence type="ECO:0000256" key="6">
    <source>
        <dbReference type="RuleBase" id="RU366049"/>
    </source>
</evidence>
<comment type="subcellular location">
    <subcellularLocation>
        <location evidence="1 6">Nucleus</location>
    </subcellularLocation>
</comment>
<evidence type="ECO:0000313" key="10">
    <source>
        <dbReference type="Proteomes" id="UP000076078"/>
    </source>
</evidence>
<evidence type="ECO:0000313" key="9">
    <source>
        <dbReference type="EMBL" id="KYQ92248.1"/>
    </source>
</evidence>
<accession>A0A151ZE63</accession>
<feature type="compositionally biased region" description="Low complexity" evidence="7">
    <location>
        <begin position="106"/>
        <end position="149"/>
    </location>
</feature>
<dbReference type="InParanoid" id="A0A151ZE63"/>
<protein>
    <submittedName>
        <fullName evidence="9">Histidine kinase</fullName>
    </submittedName>
</protein>
<dbReference type="PANTHER" id="PTHR13220:SF11">
    <property type="entry name" value="TIMELESS-INTERACTING PROTEIN"/>
    <property type="match status" value="1"/>
</dbReference>
<feature type="compositionally biased region" description="Polar residues" evidence="7">
    <location>
        <begin position="31"/>
        <end position="55"/>
    </location>
</feature>
<feature type="compositionally biased region" description="Acidic residues" evidence="7">
    <location>
        <begin position="280"/>
        <end position="291"/>
    </location>
</feature>
<feature type="region of interest" description="Disordered" evidence="7">
    <location>
        <begin position="280"/>
        <end position="417"/>
    </location>
</feature>
<name>A0A151ZE63_TIELA</name>
<feature type="compositionally biased region" description="Low complexity" evidence="7">
    <location>
        <begin position="333"/>
        <end position="350"/>
    </location>
</feature>
<evidence type="ECO:0000256" key="7">
    <source>
        <dbReference type="SAM" id="MobiDB-lite"/>
    </source>
</evidence>
<dbReference type="Proteomes" id="UP000076078">
    <property type="component" value="Unassembled WGS sequence"/>
</dbReference>
<dbReference type="OMA" id="FGIYSKW"/>
<keyword evidence="9" id="KW-0808">Transferase</keyword>
<feature type="compositionally biased region" description="Low complexity" evidence="7">
    <location>
        <begin position="158"/>
        <end position="173"/>
    </location>
</feature>
<dbReference type="GO" id="GO:0016301">
    <property type="term" value="F:kinase activity"/>
    <property type="evidence" value="ECO:0007669"/>
    <property type="project" value="UniProtKB-KW"/>
</dbReference>
<feature type="region of interest" description="Disordered" evidence="7">
    <location>
        <begin position="24"/>
        <end position="173"/>
    </location>
</feature>
<keyword evidence="5 6" id="KW-0131">Cell cycle</keyword>
<feature type="domain" description="Chromosome segregation in meiosis protein 3" evidence="8">
    <location>
        <begin position="184"/>
        <end position="261"/>
    </location>
</feature>
<evidence type="ECO:0000256" key="3">
    <source>
        <dbReference type="ARBA" id="ARBA00022763"/>
    </source>
</evidence>
<dbReference type="GO" id="GO:0000076">
    <property type="term" value="P:DNA replication checkpoint signaling"/>
    <property type="evidence" value="ECO:0007669"/>
    <property type="project" value="UniProtKB-UniRule"/>
</dbReference>
<comment type="function">
    <text evidence="6">Plays an important role in the control of DNA replication and the maintenance of replication fork stability.</text>
</comment>
<dbReference type="GO" id="GO:0031297">
    <property type="term" value="P:replication fork processing"/>
    <property type="evidence" value="ECO:0007669"/>
    <property type="project" value="UniProtKB-UniRule"/>
</dbReference>
<dbReference type="AlphaFoldDB" id="A0A151ZE63"/>
<feature type="compositionally biased region" description="Low complexity" evidence="7">
    <location>
        <begin position="380"/>
        <end position="417"/>
    </location>
</feature>
<keyword evidence="10" id="KW-1185">Reference proteome</keyword>
<dbReference type="InterPro" id="IPR012923">
    <property type="entry name" value="Csm3"/>
</dbReference>
<reference evidence="9 10" key="1">
    <citation type="submission" date="2015-12" db="EMBL/GenBank/DDBJ databases">
        <title>Dictyostelia acquired genes for synthesis and detection of signals that induce cell-type specialization by lateral gene transfer from prokaryotes.</title>
        <authorList>
            <person name="Gloeckner G."/>
            <person name="Schaap P."/>
        </authorList>
    </citation>
    <scope>NUCLEOTIDE SEQUENCE [LARGE SCALE GENOMIC DNA]</scope>
    <source>
        <strain evidence="9 10">TK</strain>
    </source>
</reference>
<dbReference type="OrthoDB" id="437078at2759"/>
<dbReference type="PANTHER" id="PTHR13220">
    <property type="entry name" value="TIMELESS INTERACTING-RELATED"/>
    <property type="match status" value="1"/>
</dbReference>
<dbReference type="GO" id="GO:0003677">
    <property type="term" value="F:DNA binding"/>
    <property type="evidence" value="ECO:0007669"/>
    <property type="project" value="TreeGrafter"/>
</dbReference>
<dbReference type="EMBL" id="LODT01000031">
    <property type="protein sequence ID" value="KYQ92248.1"/>
    <property type="molecule type" value="Genomic_DNA"/>
</dbReference>
<dbReference type="Pfam" id="PF07962">
    <property type="entry name" value="Swi3"/>
    <property type="match status" value="1"/>
</dbReference>
<sequence length="417" mass="46056">MTVEEDIELVPINTKKYKKRVLDDEDVELVNNKSPTNGKNKTPNSTPNKIQNTPFKSPKSDISDIFSSEESETEKPQVTNRLRKLQQKQQSPKSPSLKDHSPPVSPSSSIGTSPNSSRSNRSSPTNSIKSNKSYQSSTTSSPTGSSSGVIKKKHVNNKKSSNNSKNGGNSNINIKIKKTLARTLKENHLLKRNGGLRTLLENWKSSMISPKQSHSQNLQNLFDIYEKWSKSIIPKLPLEDSIIKMEQLGKSKLIRNFMEDIKVGKDYSVYEKIENENDISLEDENIDEDDSSSVKYKQTNNTSNDNSGNMVIDHQNSSSPYSNPHHTSKNNKNHTNTSNSNNNSISSANSGVLLNSINSSTKTSTSKQIGNASVTKPRLTLKLNKNSNNNNSNNNKSTTPILPLVTTTTPPSTGTVN</sequence>
<dbReference type="InterPro" id="IPR040038">
    <property type="entry name" value="TIPIN/Csm3/Swi3"/>
</dbReference>
<keyword evidence="4 6" id="KW-0539">Nucleus</keyword>